<dbReference type="EMBL" id="FRBN01000026">
    <property type="protein sequence ID" value="SHL67222.1"/>
    <property type="molecule type" value="Genomic_DNA"/>
</dbReference>
<dbReference type="PANTHER" id="PTHR32347">
    <property type="entry name" value="EFFLUX SYSTEM COMPONENT YKNX-RELATED"/>
    <property type="match status" value="1"/>
</dbReference>
<dbReference type="GO" id="GO:0030313">
    <property type="term" value="C:cell envelope"/>
    <property type="evidence" value="ECO:0007669"/>
    <property type="project" value="UniProtKB-SubCell"/>
</dbReference>
<dbReference type="SUPFAM" id="SSF111369">
    <property type="entry name" value="HlyD-like secretion proteins"/>
    <property type="match status" value="1"/>
</dbReference>
<dbReference type="RefSeq" id="WP_084732929.1">
    <property type="nucleotide sequence ID" value="NZ_FRBN01000026.1"/>
</dbReference>
<dbReference type="Gene3D" id="2.40.30.170">
    <property type="match status" value="1"/>
</dbReference>
<dbReference type="OrthoDB" id="9806939at2"/>
<dbReference type="SUPFAM" id="SSF55781">
    <property type="entry name" value="GAF domain-like"/>
    <property type="match status" value="1"/>
</dbReference>
<name>A0A1M7CIX5_9RHOB</name>
<accession>A0A1M7CIX5</accession>
<proteinExistence type="predicted"/>
<evidence type="ECO:0000256" key="2">
    <source>
        <dbReference type="ARBA" id="ARBA00023054"/>
    </source>
</evidence>
<keyword evidence="2 3" id="KW-0175">Coiled coil</keyword>
<comment type="subcellular location">
    <subcellularLocation>
        <location evidence="1">Cell envelope</location>
    </subcellularLocation>
</comment>
<dbReference type="InterPro" id="IPR029016">
    <property type="entry name" value="GAF-like_dom_sf"/>
</dbReference>
<dbReference type="PANTHER" id="PTHR32347:SF23">
    <property type="entry name" value="BLL5650 PROTEIN"/>
    <property type="match status" value="1"/>
</dbReference>
<organism evidence="4 5">
    <name type="scientific">Roseovarius marisflavi</name>
    <dbReference type="NCBI Taxonomy" id="1054996"/>
    <lineage>
        <taxon>Bacteria</taxon>
        <taxon>Pseudomonadati</taxon>
        <taxon>Pseudomonadota</taxon>
        <taxon>Alphaproteobacteria</taxon>
        <taxon>Rhodobacterales</taxon>
        <taxon>Roseobacteraceae</taxon>
        <taxon>Roseovarius</taxon>
    </lineage>
</organism>
<sequence>MDGDSTQGRAVPGDGAVASKAAAAGAVVDQALWSYLRPGNDLSDFGKAWLALQCQIIDGVTAAALVMPDPDAGERFVPVAVWPDAGDLDDHLAATTEHAMAEQRGVLRELPGGGGMVSLAYPFLLEGRVIGAVTLRMPNRDSAGMRRIMRQLQWGAGWIELLDRRGAVRDIAAERDRGQAALDVVVTLLEAKDHKSAAMAVATSTAALLDMQRVSIGLLKGRKLKVVALSHTAELGAQLHLAGALRRAMLESLDQGAPILRSAARDEEDGEPAFVSRAHGDLLSAQGAMSAFTLPLTDADDQVIGAILLEHRDIDGIPAPVRDRARAIAALVGPILHQKRLNDRSWPMRALLWLGGLFAAVLGPARLGLKLIVLALAAAVYFFSTATTAFEVTADARLEGQVQRIISAPFDGYLVDQAVRPGDRVAEGAILAQLDDRDIRLQLLSTEAQLRQRLVEMNAAVAEGRRTDQALLDAQIAQVEAERDLLREQIARTVLRAPFAGVIVSGDRTQQLGAAVSRGEELFVVAPLDDYRLRLAVAEGDIAEIAPDQAGQVRFAARPDDTFGFTVNRIMSVAEVDQGLNRFAVEGAIAPDGDRQGVLLPGMEGVARIGVDERLLIRVWTQDALDWLRLALWRWMP</sequence>
<evidence type="ECO:0000313" key="5">
    <source>
        <dbReference type="Proteomes" id="UP000184191"/>
    </source>
</evidence>
<dbReference type="Gene3D" id="3.30.450.40">
    <property type="match status" value="1"/>
</dbReference>
<protein>
    <submittedName>
        <fullName evidence="4">Multidrug efflux pump subunit AcrA (Membrane-fusion protein)</fullName>
    </submittedName>
</protein>
<dbReference type="AlphaFoldDB" id="A0A1M7CIX5"/>
<dbReference type="Gene3D" id="2.40.50.100">
    <property type="match status" value="1"/>
</dbReference>
<dbReference type="STRING" id="1054996.SAMN05444414_12612"/>
<dbReference type="InterPro" id="IPR050465">
    <property type="entry name" value="UPF0194_transport"/>
</dbReference>
<evidence type="ECO:0000313" key="4">
    <source>
        <dbReference type="EMBL" id="SHL67222.1"/>
    </source>
</evidence>
<keyword evidence="5" id="KW-1185">Reference proteome</keyword>
<reference evidence="5" key="1">
    <citation type="submission" date="2016-11" db="EMBL/GenBank/DDBJ databases">
        <authorList>
            <person name="Varghese N."/>
            <person name="Submissions S."/>
        </authorList>
    </citation>
    <scope>NUCLEOTIDE SEQUENCE [LARGE SCALE GENOMIC DNA]</scope>
    <source>
        <strain evidence="5">DSM 29327</strain>
    </source>
</reference>
<feature type="coiled-coil region" evidence="3">
    <location>
        <begin position="469"/>
        <end position="496"/>
    </location>
</feature>
<evidence type="ECO:0000256" key="1">
    <source>
        <dbReference type="ARBA" id="ARBA00004196"/>
    </source>
</evidence>
<evidence type="ECO:0000256" key="3">
    <source>
        <dbReference type="SAM" id="Coils"/>
    </source>
</evidence>
<gene>
    <name evidence="4" type="ORF">SAMN05444414_12612</name>
</gene>
<dbReference type="Proteomes" id="UP000184191">
    <property type="component" value="Unassembled WGS sequence"/>
</dbReference>